<protein>
    <recommendedName>
        <fullName evidence="4">SHSP domain-containing protein</fullName>
    </recommendedName>
</protein>
<feature type="region of interest" description="Disordered" evidence="1">
    <location>
        <begin position="1"/>
        <end position="71"/>
    </location>
</feature>
<accession>A0A061HCM9</accession>
<feature type="compositionally biased region" description="Polar residues" evidence="1">
    <location>
        <begin position="1"/>
        <end position="13"/>
    </location>
</feature>
<feature type="compositionally biased region" description="Low complexity" evidence="1">
    <location>
        <begin position="686"/>
        <end position="698"/>
    </location>
</feature>
<feature type="region of interest" description="Disordered" evidence="1">
    <location>
        <begin position="567"/>
        <end position="643"/>
    </location>
</feature>
<dbReference type="CDD" id="cd06464">
    <property type="entry name" value="ACD_sHsps-like"/>
    <property type="match status" value="1"/>
</dbReference>
<organism evidence="2 3">
    <name type="scientific">Pseudozyma flocculosa PF-1</name>
    <dbReference type="NCBI Taxonomy" id="1277687"/>
    <lineage>
        <taxon>Eukaryota</taxon>
        <taxon>Fungi</taxon>
        <taxon>Dikarya</taxon>
        <taxon>Basidiomycota</taxon>
        <taxon>Ustilaginomycotina</taxon>
        <taxon>Ustilaginomycetes</taxon>
        <taxon>Ustilaginales</taxon>
        <taxon>Ustilaginaceae</taxon>
        <taxon>Pseudozyma</taxon>
    </lineage>
</organism>
<feature type="region of interest" description="Disordered" evidence="1">
    <location>
        <begin position="103"/>
        <end position="138"/>
    </location>
</feature>
<feature type="compositionally biased region" description="Low complexity" evidence="1">
    <location>
        <begin position="20"/>
        <end position="37"/>
    </location>
</feature>
<proteinExistence type="predicted"/>
<gene>
    <name evidence="2" type="ORF">PFL1_04188</name>
</gene>
<feature type="compositionally biased region" description="Polar residues" evidence="1">
    <location>
        <begin position="217"/>
        <end position="231"/>
    </location>
</feature>
<name>A0A061HCM9_9BASI</name>
<evidence type="ECO:0008006" key="4">
    <source>
        <dbReference type="Google" id="ProtNLM"/>
    </source>
</evidence>
<dbReference type="Proteomes" id="UP000053664">
    <property type="component" value="Unassembled WGS sequence"/>
</dbReference>
<evidence type="ECO:0000313" key="3">
    <source>
        <dbReference type="Proteomes" id="UP000053664"/>
    </source>
</evidence>
<feature type="region of interest" description="Disordered" evidence="1">
    <location>
        <begin position="423"/>
        <end position="462"/>
    </location>
</feature>
<feature type="region of interest" description="Disordered" evidence="1">
    <location>
        <begin position="503"/>
        <end position="536"/>
    </location>
</feature>
<feature type="region of interest" description="Disordered" evidence="1">
    <location>
        <begin position="655"/>
        <end position="726"/>
    </location>
</feature>
<feature type="compositionally biased region" description="Polar residues" evidence="1">
    <location>
        <begin position="423"/>
        <end position="433"/>
    </location>
</feature>
<feature type="region of interest" description="Disordered" evidence="1">
    <location>
        <begin position="749"/>
        <end position="808"/>
    </location>
</feature>
<feature type="compositionally biased region" description="Low complexity" evidence="1">
    <location>
        <begin position="321"/>
        <end position="337"/>
    </location>
</feature>
<dbReference type="HOGENOM" id="CLU_319132_0_0_1"/>
<evidence type="ECO:0000313" key="2">
    <source>
        <dbReference type="EMBL" id="EPQ28361.1"/>
    </source>
</evidence>
<dbReference type="EMBL" id="KE361635">
    <property type="protein sequence ID" value="EPQ28361.1"/>
    <property type="molecule type" value="Genomic_DNA"/>
</dbReference>
<dbReference type="AlphaFoldDB" id="A0A061HCM9"/>
<dbReference type="OrthoDB" id="1431247at2759"/>
<feature type="region of interest" description="Disordered" evidence="1">
    <location>
        <begin position="274"/>
        <end position="372"/>
    </location>
</feature>
<dbReference type="GeneID" id="19318294"/>
<dbReference type="KEGG" id="pfp:PFL1_04188"/>
<dbReference type="RefSeq" id="XP_007879902.1">
    <property type="nucleotide sequence ID" value="XM_007881711.1"/>
</dbReference>
<reference evidence="2 3" key="1">
    <citation type="journal article" date="2013" name="Plant Cell">
        <title>The transition from a phytopathogenic smut ancestor to an anamorphic biocontrol agent deciphered by comparative whole-genome analysis.</title>
        <authorList>
            <person name="Lefebvre F."/>
            <person name="Joly D.L."/>
            <person name="Labbe C."/>
            <person name="Teichmann B."/>
            <person name="Linning R."/>
            <person name="Belzile F."/>
            <person name="Bakkeren G."/>
            <person name="Belanger R.R."/>
        </authorList>
    </citation>
    <scope>NUCLEOTIDE SEQUENCE [LARGE SCALE GENOMIC DNA]</scope>
    <source>
        <strain evidence="2 3">PF-1</strain>
    </source>
</reference>
<feature type="compositionally biased region" description="Polar residues" evidence="1">
    <location>
        <begin position="293"/>
        <end position="315"/>
    </location>
</feature>
<dbReference type="eggNOG" id="ENOG502SCD9">
    <property type="taxonomic scope" value="Eukaryota"/>
</dbReference>
<feature type="region of interest" description="Disordered" evidence="1">
    <location>
        <begin position="216"/>
        <end position="238"/>
    </location>
</feature>
<sequence>MPSSLGSQDSHLSGSDLVPSLSKTDSSRSSQSTPSTSAEWTFEDAAYSDRKPSIQTANLGDGYVGAESDTSGIVRPEPLRAFRSDLAVADRIAAGDVERHSMAAVGRSAPGIPEPASRLRTEHPSQHQQHLHHPQSYPLRHQRVEQPNSDMEGHHQAANYASLAAIAGTLPPSGLPTHGVPVADEAEEGWSSLNDPAYAGAVRLLTENLLSAESAPRLSTSSMDSTVTSELHTPDNYHQPWNMIEAGFKAENAKGGQSLPIDASVDGGLQIGGLDRPIKAGGDASLSPAGAERSNTLKRPTQLSRLSSNATNVTLKPSPPASSSSSSPAANMSTTSADAAQVPDVARMCVSQDAASRRSGADAAPVGRRSPAADAMTLGEHEARMHAGTSSRTVLASPDSWRSLLPEHDPFFVPESSFSPQSEHRFSFSSSQAPHAPNSPRHIADEAGSFRGPSLDSSGEHTFASSFNGARASFSSAVSHQSGSSSLSGLTADTDSWRSFLPDSDRFSLRNAPSPRLSASGALLSPQPSAVAPADGGQLEPPIILDASGHRAAFLALRGIAGQELAQQVKDSSSRRHASFSSYEPPNAAGASRPAMASTRRPTVVESHNGKREGASTTHARPNIIATKRVSSPLSHSEGHTHKLAWTSSSASVDFDDLEDRESWPTSRGRCKQGAASRNDGPVRKSPVSVEPTSPSSVALDGPRVGPDGAGGQVDETSSSVLQATPDGLVATTTTKTTRTTTVTKLIAPTVDVEGAQGPSDDAKSNKSSMEPPESRKADAVPDTTMVDSRRSTSCSISAPLSPPSLPFLDSRPAPPETELMVETGPTQYTLITHLPGFSIDCITLATKQHKNHRTLHLVADKFDDEDGGHFERRVTFPEGECDLVGVRAEFDGTTLRIFVPRKDARGRGFSSASSATF</sequence>
<evidence type="ECO:0000256" key="1">
    <source>
        <dbReference type="SAM" id="MobiDB-lite"/>
    </source>
</evidence>